<dbReference type="InterPro" id="IPR009056">
    <property type="entry name" value="Cyt_c-like_dom"/>
</dbReference>
<feature type="domain" description="Cytochrome c" evidence="7">
    <location>
        <begin position="195"/>
        <end position="283"/>
    </location>
</feature>
<name>A0ABY6FA38_9PSED</name>
<evidence type="ECO:0000259" key="7">
    <source>
        <dbReference type="PROSITE" id="PS51007"/>
    </source>
</evidence>
<dbReference type="PANTHER" id="PTHR37823">
    <property type="entry name" value="CYTOCHROME C-553-LIKE"/>
    <property type="match status" value="1"/>
</dbReference>
<dbReference type="PANTHER" id="PTHR37823:SF1">
    <property type="entry name" value="CYTOCHROME C-553-LIKE"/>
    <property type="match status" value="1"/>
</dbReference>
<dbReference type="Gene3D" id="1.10.760.10">
    <property type="entry name" value="Cytochrome c-like domain"/>
    <property type="match status" value="1"/>
</dbReference>
<accession>A0ABY6FA38</accession>
<sequence length="290" mass="31933">MKSCTTLFTTPATTRRSNGLRFILSLAALTLVPQLSLQAAQLRIERSHGVETWETRQLLVHPQIQTIQISEDVAYKRDMSYRAIPLGALLEGVTAQDHLQAVATDGFAAEIPAAPVVQPKGSKAWLAIEDPAHPWPALSNGSQSAGPFYLVWTAPSADNIGREEWPYAMSTLRVLASVSERFPALLPDPTLAAEDPVNKGFALFQKNCLACHRLNAAGDSQLGPDLNLPHSPTEYFSAGYLRQYIRNPQSLREWPQGKMPSIPKEVLSDTELDQVIAYLEHMVARRKAGE</sequence>
<dbReference type="Pfam" id="PF00034">
    <property type="entry name" value="Cytochrom_C"/>
    <property type="match status" value="1"/>
</dbReference>
<dbReference type="SUPFAM" id="SSF46626">
    <property type="entry name" value="Cytochrome c"/>
    <property type="match status" value="1"/>
</dbReference>
<proteinExistence type="predicted"/>
<evidence type="ECO:0000256" key="3">
    <source>
        <dbReference type="ARBA" id="ARBA00022723"/>
    </source>
</evidence>
<evidence type="ECO:0000256" key="2">
    <source>
        <dbReference type="ARBA" id="ARBA00022617"/>
    </source>
</evidence>
<reference evidence="8" key="1">
    <citation type="submission" date="2021-08" db="EMBL/GenBank/DDBJ databases">
        <title>Complete genome sequence of Pseudomonas phytophila.</title>
        <authorList>
            <person name="Weir B.S."/>
            <person name="Templeton M.D."/>
            <person name="Arshed S."/>
            <person name="Andersen M.T."/>
            <person name="Jayaraman J."/>
        </authorList>
    </citation>
    <scope>NUCLEOTIDE SEQUENCE</scope>
    <source>
        <strain evidence="8">ICMP 23753</strain>
    </source>
</reference>
<dbReference type="InterPro" id="IPR051811">
    <property type="entry name" value="Cytochrome_c550/c551-like"/>
</dbReference>
<keyword evidence="9" id="KW-1185">Reference proteome</keyword>
<evidence type="ECO:0000256" key="6">
    <source>
        <dbReference type="PROSITE-ProRule" id="PRU00433"/>
    </source>
</evidence>
<evidence type="ECO:0000313" key="8">
    <source>
        <dbReference type="EMBL" id="UXZ94739.1"/>
    </source>
</evidence>
<evidence type="ECO:0000256" key="5">
    <source>
        <dbReference type="ARBA" id="ARBA00023004"/>
    </source>
</evidence>
<keyword evidence="2 6" id="KW-0349">Heme</keyword>
<evidence type="ECO:0000256" key="1">
    <source>
        <dbReference type="ARBA" id="ARBA00022448"/>
    </source>
</evidence>
<dbReference type="InterPro" id="IPR036909">
    <property type="entry name" value="Cyt_c-like_dom_sf"/>
</dbReference>
<keyword evidence="3 6" id="KW-0479">Metal-binding</keyword>
<gene>
    <name evidence="8" type="ORF">K3169_20580</name>
</gene>
<keyword evidence="5 6" id="KW-0408">Iron</keyword>
<evidence type="ECO:0000256" key="4">
    <source>
        <dbReference type="ARBA" id="ARBA00022982"/>
    </source>
</evidence>
<keyword evidence="4" id="KW-0249">Electron transport</keyword>
<protein>
    <submittedName>
        <fullName evidence="8">Cytochrome c</fullName>
    </submittedName>
</protein>
<organism evidence="8 9">
    <name type="scientific">Pseudomonas phytophila</name>
    <dbReference type="NCBI Taxonomy" id="2867264"/>
    <lineage>
        <taxon>Bacteria</taxon>
        <taxon>Pseudomonadati</taxon>
        <taxon>Pseudomonadota</taxon>
        <taxon>Gammaproteobacteria</taxon>
        <taxon>Pseudomonadales</taxon>
        <taxon>Pseudomonadaceae</taxon>
        <taxon>Pseudomonas</taxon>
    </lineage>
</organism>
<dbReference type="PROSITE" id="PS51007">
    <property type="entry name" value="CYTC"/>
    <property type="match status" value="1"/>
</dbReference>
<keyword evidence="1" id="KW-0813">Transport</keyword>
<dbReference type="Proteomes" id="UP001063228">
    <property type="component" value="Chromosome"/>
</dbReference>
<evidence type="ECO:0000313" key="9">
    <source>
        <dbReference type="Proteomes" id="UP001063228"/>
    </source>
</evidence>
<dbReference type="EMBL" id="CP081201">
    <property type="protein sequence ID" value="UXZ94739.1"/>
    <property type="molecule type" value="Genomic_DNA"/>
</dbReference>